<reference evidence="5 6" key="1">
    <citation type="submission" date="2013-11" db="EMBL/GenBank/DDBJ databases">
        <title>Comparative genomics of Ignicoccus.</title>
        <authorList>
            <person name="Podar M."/>
        </authorList>
    </citation>
    <scope>NUCLEOTIDE SEQUENCE [LARGE SCALE GENOMIC DNA]</scope>
    <source>
        <strain evidence="5 6">DSM 13165</strain>
    </source>
</reference>
<dbReference type="GO" id="GO:0016887">
    <property type="term" value="F:ATP hydrolysis activity"/>
    <property type="evidence" value="ECO:0007669"/>
    <property type="project" value="InterPro"/>
</dbReference>
<evidence type="ECO:0000313" key="5">
    <source>
        <dbReference type="EMBL" id="ALU11473.1"/>
    </source>
</evidence>
<dbReference type="KEGG" id="iis:EYM_01405"/>
<organism evidence="5 6">
    <name type="scientific">Ignicoccus islandicus DSM 13165</name>
    <dbReference type="NCBI Taxonomy" id="940295"/>
    <lineage>
        <taxon>Archaea</taxon>
        <taxon>Thermoproteota</taxon>
        <taxon>Thermoprotei</taxon>
        <taxon>Desulfurococcales</taxon>
        <taxon>Desulfurococcaceae</taxon>
        <taxon>Ignicoccus</taxon>
    </lineage>
</organism>
<dbReference type="PANTHER" id="PTHR43776:SF8">
    <property type="entry name" value="ABC TRANSPORTER, ATP-BINDING PROTEIN"/>
    <property type="match status" value="1"/>
</dbReference>
<dbReference type="GeneID" id="30679691"/>
<evidence type="ECO:0000313" key="6">
    <source>
        <dbReference type="Proteomes" id="UP000060778"/>
    </source>
</evidence>
<dbReference type="PANTHER" id="PTHR43776">
    <property type="entry name" value="TRANSPORT ATP-BINDING PROTEIN"/>
    <property type="match status" value="1"/>
</dbReference>
<dbReference type="GO" id="GO:0005524">
    <property type="term" value="F:ATP binding"/>
    <property type="evidence" value="ECO:0007669"/>
    <property type="project" value="UniProtKB-KW"/>
</dbReference>
<dbReference type="OrthoDB" id="18209at2157"/>
<dbReference type="Pfam" id="PF08352">
    <property type="entry name" value="oligo_HPY"/>
    <property type="match status" value="1"/>
</dbReference>
<dbReference type="NCBIfam" id="TIGR01727">
    <property type="entry name" value="oligo_HPY"/>
    <property type="match status" value="1"/>
</dbReference>
<dbReference type="STRING" id="940295.EYM_01405"/>
<evidence type="ECO:0000256" key="2">
    <source>
        <dbReference type="ARBA" id="ARBA00022741"/>
    </source>
</evidence>
<keyword evidence="6" id="KW-1185">Reference proteome</keyword>
<dbReference type="Proteomes" id="UP000060778">
    <property type="component" value="Chromosome"/>
</dbReference>
<gene>
    <name evidence="5" type="ORF">EYM_01405</name>
</gene>
<evidence type="ECO:0000256" key="3">
    <source>
        <dbReference type="ARBA" id="ARBA00022840"/>
    </source>
</evidence>
<dbReference type="InterPro" id="IPR027417">
    <property type="entry name" value="P-loop_NTPase"/>
</dbReference>
<feature type="domain" description="ABC transporter" evidence="4">
    <location>
        <begin position="7"/>
        <end position="274"/>
    </location>
</feature>
<dbReference type="SMART" id="SM00382">
    <property type="entry name" value="AAA"/>
    <property type="match status" value="1"/>
</dbReference>
<evidence type="ECO:0000259" key="4">
    <source>
        <dbReference type="PROSITE" id="PS50893"/>
    </source>
</evidence>
<dbReference type="AlphaFoldDB" id="A0A0U2WKL5"/>
<dbReference type="SUPFAM" id="SSF52540">
    <property type="entry name" value="P-loop containing nucleoside triphosphate hydrolases"/>
    <property type="match status" value="1"/>
</dbReference>
<dbReference type="Pfam" id="PF00005">
    <property type="entry name" value="ABC_tran"/>
    <property type="match status" value="1"/>
</dbReference>
<dbReference type="InterPro" id="IPR003439">
    <property type="entry name" value="ABC_transporter-like_ATP-bd"/>
</dbReference>
<keyword evidence="3" id="KW-0067">ATP-binding</keyword>
<dbReference type="PROSITE" id="PS00211">
    <property type="entry name" value="ABC_TRANSPORTER_1"/>
    <property type="match status" value="1"/>
</dbReference>
<keyword evidence="1" id="KW-0813">Transport</keyword>
<dbReference type="GO" id="GO:0055085">
    <property type="term" value="P:transmembrane transport"/>
    <property type="evidence" value="ECO:0007669"/>
    <property type="project" value="UniProtKB-ARBA"/>
</dbReference>
<dbReference type="InterPro" id="IPR050319">
    <property type="entry name" value="ABC_transp_ATP-bind"/>
</dbReference>
<dbReference type="EMBL" id="CP006867">
    <property type="protein sequence ID" value="ALU11473.1"/>
    <property type="molecule type" value="Genomic_DNA"/>
</dbReference>
<accession>A0A0U2WKL5</accession>
<evidence type="ECO:0000256" key="1">
    <source>
        <dbReference type="ARBA" id="ARBA00022448"/>
    </source>
</evidence>
<dbReference type="InterPro" id="IPR013563">
    <property type="entry name" value="Oligopep_ABC_C"/>
</dbReference>
<protein>
    <submittedName>
        <fullName evidence="5">Peptide ABC transporter ATPase</fullName>
    </submittedName>
</protein>
<dbReference type="CDD" id="cd03257">
    <property type="entry name" value="ABC_NikE_OppD_transporters"/>
    <property type="match status" value="1"/>
</dbReference>
<dbReference type="Gene3D" id="3.40.50.300">
    <property type="entry name" value="P-loop containing nucleotide triphosphate hydrolases"/>
    <property type="match status" value="1"/>
</dbReference>
<dbReference type="InterPro" id="IPR003593">
    <property type="entry name" value="AAA+_ATPase"/>
</dbReference>
<name>A0A0U2WKL5_9CREN</name>
<dbReference type="RefSeq" id="WP_083494978.1">
    <property type="nucleotide sequence ID" value="NZ_CP006867.1"/>
</dbReference>
<sequence>MSEDFVLRTEGLKKWYKIGGIFSVKGYVRAVDGVDVTIRKGEVYCVVGESGCGKSTLARTIMGLEEITSGEIYFNASPSTAKLLEKKGEKVHGTIVKYSELSEKGLRILKRDMQMVFQDPYASLDPKMKIWEIVAEPVLVHKLASKKKAREIAAQALEKVKLGEEFLDRYPHELSGGQKQRVMIARALSISPKFIVADEPVSMLDVSIRAEIIHLLKEIRDKENVSLMVITHDLATTPHLCDRIGVMYLGKIVEEGPTREVIENPLHPYTKALMAAVLEPSPENRKRRIEVPIKGEVGVPPERGCRFLPRCVLVDQIEGIRPMCSEKEPPLVGDGHKVACWGAKEVHS</sequence>
<dbReference type="GO" id="GO:0015833">
    <property type="term" value="P:peptide transport"/>
    <property type="evidence" value="ECO:0007669"/>
    <property type="project" value="InterPro"/>
</dbReference>
<proteinExistence type="predicted"/>
<dbReference type="InterPro" id="IPR017871">
    <property type="entry name" value="ABC_transporter-like_CS"/>
</dbReference>
<dbReference type="PROSITE" id="PS50893">
    <property type="entry name" value="ABC_TRANSPORTER_2"/>
    <property type="match status" value="1"/>
</dbReference>
<keyword evidence="2" id="KW-0547">Nucleotide-binding</keyword>